<evidence type="ECO:0000256" key="5">
    <source>
        <dbReference type="ARBA" id="ARBA00023128"/>
    </source>
</evidence>
<evidence type="ECO:0000256" key="7">
    <source>
        <dbReference type="ARBA" id="ARBA00035140"/>
    </source>
</evidence>
<dbReference type="PANTHER" id="PTHR12810">
    <property type="entry name" value="MITOCHONDRIAL 28S RIBOSOMAL PROTEIN S29"/>
    <property type="match status" value="1"/>
</dbReference>
<evidence type="ECO:0000313" key="8">
    <source>
        <dbReference type="EMBL" id="KIM88314.1"/>
    </source>
</evidence>
<dbReference type="SUPFAM" id="SSF52540">
    <property type="entry name" value="P-loop containing nucleoside triphosphate hydrolases"/>
    <property type="match status" value="1"/>
</dbReference>
<keyword evidence="3" id="KW-0809">Transit peptide</keyword>
<dbReference type="Proteomes" id="UP000054166">
    <property type="component" value="Unassembled WGS sequence"/>
</dbReference>
<evidence type="ECO:0000256" key="2">
    <source>
        <dbReference type="ARBA" id="ARBA00009863"/>
    </source>
</evidence>
<gene>
    <name evidence="8" type="ORF">PILCRDRAFT_814211</name>
</gene>
<dbReference type="Pfam" id="PF10236">
    <property type="entry name" value="DAP3"/>
    <property type="match status" value="1"/>
</dbReference>
<comment type="similarity">
    <text evidence="2">Belongs to the mitochondrion-specific ribosomal protein mS29 family.</text>
</comment>
<dbReference type="EMBL" id="KN832977">
    <property type="protein sequence ID" value="KIM88314.1"/>
    <property type="molecule type" value="Genomic_DNA"/>
</dbReference>
<dbReference type="GO" id="GO:0006915">
    <property type="term" value="P:apoptotic process"/>
    <property type="evidence" value="ECO:0007669"/>
    <property type="project" value="InterPro"/>
</dbReference>
<sequence>MASFTTSRASCSSVTRKVLPSVYSASRPQSRGYATLRKSGWNSGAGGDPNIATPQQSAIGTFLPMSKGVLSDPLFERNHPEWQEALFKPSLLTEQVVGKVMDFGMNENDPFRIFGLPKDLLLEFRLLSKPCSVIRDMTLTAIDMLDAASVKPSSDTRVVLTGEQGTGKSFTLLQAVQYCVSRNWIVIYIPRAISLVNSSTQYIYDPRTQTYLQPTMAFQLLQRFLTVNRSALDGLTIRNDLELEKKPTVPAGTALADLIGVGLRDHSVAPTILSTLLSVLGKQTSRPVLLAVDDFHSLYCKTMYRDPHFGRLRPHHLSVPRLLLEYASGKKSFSRGAFLGAISTSHTSFPISLELREALDLPHLVPRSPYLKRSAVLQAYANGLRKLEMPERLSVSEAAGMFELWTNARGLHSEPNDELFLAKYTEASGNPRDFVWRGLLGTLET</sequence>
<evidence type="ECO:0000256" key="6">
    <source>
        <dbReference type="ARBA" id="ARBA00023274"/>
    </source>
</evidence>
<proteinExistence type="inferred from homology"/>
<dbReference type="InterPro" id="IPR027417">
    <property type="entry name" value="P-loop_NTPase"/>
</dbReference>
<accession>A0A0C3G982</accession>
<organism evidence="8 9">
    <name type="scientific">Piloderma croceum (strain F 1598)</name>
    <dbReference type="NCBI Taxonomy" id="765440"/>
    <lineage>
        <taxon>Eukaryota</taxon>
        <taxon>Fungi</taxon>
        <taxon>Dikarya</taxon>
        <taxon>Basidiomycota</taxon>
        <taxon>Agaricomycotina</taxon>
        <taxon>Agaricomycetes</taxon>
        <taxon>Agaricomycetidae</taxon>
        <taxon>Atheliales</taxon>
        <taxon>Atheliaceae</taxon>
        <taxon>Piloderma</taxon>
    </lineage>
</organism>
<dbReference type="GO" id="GO:0005763">
    <property type="term" value="C:mitochondrial small ribosomal subunit"/>
    <property type="evidence" value="ECO:0007669"/>
    <property type="project" value="TreeGrafter"/>
</dbReference>
<dbReference type="FunCoup" id="A0A0C3G982">
    <property type="interactions" value="36"/>
</dbReference>
<protein>
    <recommendedName>
        <fullName evidence="7">Small ribosomal subunit protein mS29</fullName>
    </recommendedName>
</protein>
<evidence type="ECO:0000256" key="1">
    <source>
        <dbReference type="ARBA" id="ARBA00004173"/>
    </source>
</evidence>
<evidence type="ECO:0000256" key="4">
    <source>
        <dbReference type="ARBA" id="ARBA00022980"/>
    </source>
</evidence>
<dbReference type="InterPro" id="IPR008092">
    <property type="entry name" value="Ribosomal_mS29_met"/>
</dbReference>
<reference evidence="9" key="2">
    <citation type="submission" date="2015-01" db="EMBL/GenBank/DDBJ databases">
        <title>Evolutionary Origins and Diversification of the Mycorrhizal Mutualists.</title>
        <authorList>
            <consortium name="DOE Joint Genome Institute"/>
            <consortium name="Mycorrhizal Genomics Consortium"/>
            <person name="Kohler A."/>
            <person name="Kuo A."/>
            <person name="Nagy L.G."/>
            <person name="Floudas D."/>
            <person name="Copeland A."/>
            <person name="Barry K.W."/>
            <person name="Cichocki N."/>
            <person name="Veneault-Fourrey C."/>
            <person name="LaButti K."/>
            <person name="Lindquist E.A."/>
            <person name="Lipzen A."/>
            <person name="Lundell T."/>
            <person name="Morin E."/>
            <person name="Murat C."/>
            <person name="Riley R."/>
            <person name="Ohm R."/>
            <person name="Sun H."/>
            <person name="Tunlid A."/>
            <person name="Henrissat B."/>
            <person name="Grigoriev I.V."/>
            <person name="Hibbett D.S."/>
            <person name="Martin F."/>
        </authorList>
    </citation>
    <scope>NUCLEOTIDE SEQUENCE [LARGE SCALE GENOMIC DNA]</scope>
    <source>
        <strain evidence="9">F 1598</strain>
    </source>
</reference>
<dbReference type="STRING" id="765440.A0A0C3G982"/>
<name>A0A0C3G982_PILCF</name>
<dbReference type="InParanoid" id="A0A0C3G982"/>
<dbReference type="GO" id="GO:0003735">
    <property type="term" value="F:structural constituent of ribosome"/>
    <property type="evidence" value="ECO:0007669"/>
    <property type="project" value="TreeGrafter"/>
</dbReference>
<dbReference type="OrthoDB" id="274828at2759"/>
<evidence type="ECO:0000313" key="9">
    <source>
        <dbReference type="Proteomes" id="UP000054166"/>
    </source>
</evidence>
<keyword evidence="6" id="KW-0687">Ribonucleoprotein</keyword>
<reference evidence="8 9" key="1">
    <citation type="submission" date="2014-04" db="EMBL/GenBank/DDBJ databases">
        <authorList>
            <consortium name="DOE Joint Genome Institute"/>
            <person name="Kuo A."/>
            <person name="Tarkka M."/>
            <person name="Buscot F."/>
            <person name="Kohler A."/>
            <person name="Nagy L.G."/>
            <person name="Floudas D."/>
            <person name="Copeland A."/>
            <person name="Barry K.W."/>
            <person name="Cichocki N."/>
            <person name="Veneault-Fourrey C."/>
            <person name="LaButti K."/>
            <person name="Lindquist E.A."/>
            <person name="Lipzen A."/>
            <person name="Lundell T."/>
            <person name="Morin E."/>
            <person name="Murat C."/>
            <person name="Sun H."/>
            <person name="Tunlid A."/>
            <person name="Henrissat B."/>
            <person name="Grigoriev I.V."/>
            <person name="Hibbett D.S."/>
            <person name="Martin F."/>
            <person name="Nordberg H.P."/>
            <person name="Cantor M.N."/>
            <person name="Hua S.X."/>
        </authorList>
    </citation>
    <scope>NUCLEOTIDE SEQUENCE [LARGE SCALE GENOMIC DNA]</scope>
    <source>
        <strain evidence="8 9">F 1598</strain>
    </source>
</reference>
<keyword evidence="4" id="KW-0689">Ribosomal protein</keyword>
<keyword evidence="5" id="KW-0496">Mitochondrion</keyword>
<dbReference type="HOGENOM" id="CLU_042567_0_1_1"/>
<dbReference type="AlphaFoldDB" id="A0A0C3G982"/>
<dbReference type="InterPro" id="IPR019368">
    <property type="entry name" value="Ribosomal_mS29"/>
</dbReference>
<evidence type="ECO:0000256" key="3">
    <source>
        <dbReference type="ARBA" id="ARBA00022946"/>
    </source>
</evidence>
<keyword evidence="9" id="KW-1185">Reference proteome</keyword>
<comment type="subcellular location">
    <subcellularLocation>
        <location evidence="1">Mitochondrion</location>
    </subcellularLocation>
</comment>
<dbReference type="PRINTS" id="PR01716">
    <property type="entry name" value="DEATHASSOCP3"/>
</dbReference>
<dbReference type="PANTHER" id="PTHR12810:SF0">
    <property type="entry name" value="SMALL RIBOSOMAL SUBUNIT PROTEIN MS29"/>
    <property type="match status" value="1"/>
</dbReference>